<keyword evidence="1" id="KW-1133">Transmembrane helix</keyword>
<evidence type="ECO:0000256" key="1">
    <source>
        <dbReference type="SAM" id="Phobius"/>
    </source>
</evidence>
<keyword evidence="1" id="KW-0472">Membrane</keyword>
<dbReference type="Proteomes" id="UP001608902">
    <property type="component" value="Unassembled WGS sequence"/>
</dbReference>
<gene>
    <name evidence="2" type="ORF">AB6A40_009903</name>
</gene>
<organism evidence="2 3">
    <name type="scientific">Gnathostoma spinigerum</name>
    <dbReference type="NCBI Taxonomy" id="75299"/>
    <lineage>
        <taxon>Eukaryota</taxon>
        <taxon>Metazoa</taxon>
        <taxon>Ecdysozoa</taxon>
        <taxon>Nematoda</taxon>
        <taxon>Chromadorea</taxon>
        <taxon>Rhabditida</taxon>
        <taxon>Spirurina</taxon>
        <taxon>Gnathostomatomorpha</taxon>
        <taxon>Gnathostomatoidea</taxon>
        <taxon>Gnathostomatidae</taxon>
        <taxon>Gnathostoma</taxon>
    </lineage>
</organism>
<keyword evidence="3" id="KW-1185">Reference proteome</keyword>
<sequence length="97" mass="10901">MFVCWNPSVRLRISCRISSVVRNQRCLSPFCSIQHPSAYVVPDFATTAFTTLGTSCFLWFLHTFWSRNISNAGKPEPEGLAVFMIESSAIVLPKIIC</sequence>
<evidence type="ECO:0000313" key="3">
    <source>
        <dbReference type="Proteomes" id="UP001608902"/>
    </source>
</evidence>
<dbReference type="EMBL" id="JBGFUD010011397">
    <property type="protein sequence ID" value="MFH4983194.1"/>
    <property type="molecule type" value="Genomic_DNA"/>
</dbReference>
<dbReference type="AlphaFoldDB" id="A0ABD6F0G8"/>
<evidence type="ECO:0000313" key="2">
    <source>
        <dbReference type="EMBL" id="MFH4983194.1"/>
    </source>
</evidence>
<reference evidence="2 3" key="1">
    <citation type="submission" date="2024-08" db="EMBL/GenBank/DDBJ databases">
        <title>Gnathostoma spinigerum genome.</title>
        <authorList>
            <person name="Gonzalez-Bertolin B."/>
            <person name="Monzon S."/>
            <person name="Zaballos A."/>
            <person name="Jimenez P."/>
            <person name="Dekumyoy P."/>
            <person name="Varona S."/>
            <person name="Cuesta I."/>
            <person name="Sumanam S."/>
            <person name="Adisakwattana P."/>
            <person name="Gasser R.B."/>
            <person name="Hernandez-Gonzalez A."/>
            <person name="Young N.D."/>
            <person name="Perteguer M.J."/>
        </authorList>
    </citation>
    <scope>NUCLEOTIDE SEQUENCE [LARGE SCALE GENOMIC DNA]</scope>
    <source>
        <strain evidence="2">AL3</strain>
        <tissue evidence="2">Liver</tissue>
    </source>
</reference>
<protein>
    <submittedName>
        <fullName evidence="2">Uncharacterized protein</fullName>
    </submittedName>
</protein>
<proteinExistence type="predicted"/>
<keyword evidence="1" id="KW-0812">Transmembrane</keyword>
<feature type="transmembrane region" description="Helical" evidence="1">
    <location>
        <begin position="44"/>
        <end position="65"/>
    </location>
</feature>
<name>A0ABD6F0G8_9BILA</name>
<comment type="caution">
    <text evidence="2">The sequence shown here is derived from an EMBL/GenBank/DDBJ whole genome shotgun (WGS) entry which is preliminary data.</text>
</comment>
<accession>A0ABD6F0G8</accession>